<dbReference type="EMBL" id="LKCN02000001">
    <property type="protein sequence ID" value="RCI16870.1"/>
    <property type="molecule type" value="Genomic_DNA"/>
</dbReference>
<evidence type="ECO:0000259" key="1">
    <source>
        <dbReference type="Pfam" id="PF00075"/>
    </source>
</evidence>
<dbReference type="InterPro" id="IPR036397">
    <property type="entry name" value="RNaseH_sf"/>
</dbReference>
<dbReference type="InterPro" id="IPR012337">
    <property type="entry name" value="RNaseH-like_sf"/>
</dbReference>
<feature type="domain" description="RNase H type-1" evidence="1">
    <location>
        <begin position="163"/>
        <end position="265"/>
    </location>
</feature>
<accession>A0A367LR93</accession>
<sequence length="332" mass="36647">MHHIIHDTTVSAKTICDQLSLGMEQGRRHDEVSTVSGVENPSALVAIPPAADVFWLHHGTMCNPVMSTLRSSHPSTVSYARLIKQQQMNAQDLYPDGIVRGTGAVFPTAFTPPAAISTPEELLTTGFGRWATERDVRIVSIDDQGQMFLLTHGTRVGRRPSPAAGWAFTFNYGMGGTVARRLETKGPFNDASSQITNRAQLRAAIAALRFRPWHLEGFTSLVIVTTSLYFYRGATERLPEWVEAGWRRRSDGSKVAHEDLWSVLLGEVERYNHRGLSVHFWRPPFFHSRITVAAAASAAQLPAADRFTDVTPVCIRHTTGAVSEGNNDMDTP</sequence>
<dbReference type="InterPro" id="IPR002156">
    <property type="entry name" value="RNaseH_domain"/>
</dbReference>
<dbReference type="GO" id="GO:0003676">
    <property type="term" value="F:nucleic acid binding"/>
    <property type="evidence" value="ECO:0007669"/>
    <property type="project" value="InterPro"/>
</dbReference>
<dbReference type="STRING" id="1330021.A0A367LR93"/>
<dbReference type="Gene3D" id="3.30.420.10">
    <property type="entry name" value="Ribonuclease H-like superfamily/Ribonuclease H"/>
    <property type="match status" value="1"/>
</dbReference>
<name>A0A367LR93_9HYPO</name>
<evidence type="ECO:0000313" key="2">
    <source>
        <dbReference type="EMBL" id="RCI16870.1"/>
    </source>
</evidence>
<feature type="non-terminal residue" evidence="2">
    <location>
        <position position="332"/>
    </location>
</feature>
<comment type="caution">
    <text evidence="2">The sequence shown here is derived from an EMBL/GenBank/DDBJ whole genome shotgun (WGS) entry which is preliminary data.</text>
</comment>
<gene>
    <name evidence="2" type="ORF">L249_2049</name>
</gene>
<dbReference type="AlphaFoldDB" id="A0A367LR93"/>
<reference evidence="2 3" key="1">
    <citation type="journal article" date="2015" name="BMC Genomics">
        <title>Insights from the genome of Ophiocordyceps polyrhachis-furcata to pathogenicity and host specificity in insect fungi.</title>
        <authorList>
            <person name="Wichadakul D."/>
            <person name="Kobmoo N."/>
            <person name="Ingsriswang S."/>
            <person name="Tangphatsornruang S."/>
            <person name="Chantasingh D."/>
            <person name="Luangsa-ard J.J."/>
            <person name="Eurwilaichitr L."/>
        </authorList>
    </citation>
    <scope>NUCLEOTIDE SEQUENCE [LARGE SCALE GENOMIC DNA]</scope>
    <source>
        <strain evidence="2 3">BCC 54312</strain>
    </source>
</reference>
<evidence type="ECO:0000313" key="3">
    <source>
        <dbReference type="Proteomes" id="UP000253664"/>
    </source>
</evidence>
<dbReference type="Proteomes" id="UP000253664">
    <property type="component" value="Unassembled WGS sequence"/>
</dbReference>
<dbReference type="SUPFAM" id="SSF53098">
    <property type="entry name" value="Ribonuclease H-like"/>
    <property type="match status" value="1"/>
</dbReference>
<protein>
    <recommendedName>
        <fullName evidence="1">RNase H type-1 domain-containing protein</fullName>
    </recommendedName>
</protein>
<dbReference type="OrthoDB" id="407198at2759"/>
<organism evidence="2 3">
    <name type="scientific">Ophiocordyceps polyrhachis-furcata BCC 54312</name>
    <dbReference type="NCBI Taxonomy" id="1330021"/>
    <lineage>
        <taxon>Eukaryota</taxon>
        <taxon>Fungi</taxon>
        <taxon>Dikarya</taxon>
        <taxon>Ascomycota</taxon>
        <taxon>Pezizomycotina</taxon>
        <taxon>Sordariomycetes</taxon>
        <taxon>Hypocreomycetidae</taxon>
        <taxon>Hypocreales</taxon>
        <taxon>Ophiocordycipitaceae</taxon>
        <taxon>Ophiocordyceps</taxon>
    </lineage>
</organism>
<dbReference type="GO" id="GO:0004523">
    <property type="term" value="F:RNA-DNA hybrid ribonuclease activity"/>
    <property type="evidence" value="ECO:0007669"/>
    <property type="project" value="InterPro"/>
</dbReference>
<proteinExistence type="predicted"/>
<dbReference type="Pfam" id="PF00075">
    <property type="entry name" value="RNase_H"/>
    <property type="match status" value="1"/>
</dbReference>
<keyword evidence="3" id="KW-1185">Reference proteome</keyword>